<dbReference type="InterPro" id="IPR044643">
    <property type="entry name" value="TrpF_fam"/>
</dbReference>
<dbReference type="UniPathway" id="UPA00035">
    <property type="reaction ID" value="UER00042"/>
</dbReference>
<organism evidence="11 12">
    <name type="scientific">Paenibacillus validus</name>
    <dbReference type="NCBI Taxonomy" id="44253"/>
    <lineage>
        <taxon>Bacteria</taxon>
        <taxon>Bacillati</taxon>
        <taxon>Bacillota</taxon>
        <taxon>Bacilli</taxon>
        <taxon>Bacillales</taxon>
        <taxon>Paenibacillaceae</taxon>
        <taxon>Paenibacillus</taxon>
    </lineage>
</organism>
<dbReference type="EC" id="5.3.1.24" evidence="3 9"/>
<dbReference type="Gene3D" id="3.20.20.70">
    <property type="entry name" value="Aldolase class I"/>
    <property type="match status" value="1"/>
</dbReference>
<dbReference type="CDD" id="cd00405">
    <property type="entry name" value="PRAI"/>
    <property type="match status" value="1"/>
</dbReference>
<keyword evidence="7 9" id="KW-0057">Aromatic amino acid biosynthesis</keyword>
<comment type="similarity">
    <text evidence="9">Belongs to the TrpF family.</text>
</comment>
<evidence type="ECO:0000313" key="11">
    <source>
        <dbReference type="EMBL" id="MUG71734.1"/>
    </source>
</evidence>
<reference evidence="11 12" key="1">
    <citation type="submission" date="2019-11" db="EMBL/GenBank/DDBJ databases">
        <title>Draft genome sequences of five Paenibacillus species of dairy origin.</title>
        <authorList>
            <person name="Olajide A.M."/>
            <person name="Chen S."/>
            <person name="Lapointe G."/>
        </authorList>
    </citation>
    <scope>NUCLEOTIDE SEQUENCE [LARGE SCALE GENOMIC DNA]</scope>
    <source>
        <strain evidence="11 12">2CS3</strain>
    </source>
</reference>
<accession>A0A7X2ZBG2</accession>
<evidence type="ECO:0000256" key="9">
    <source>
        <dbReference type="HAMAP-Rule" id="MF_00135"/>
    </source>
</evidence>
<evidence type="ECO:0000313" key="12">
    <source>
        <dbReference type="Proteomes" id="UP000450917"/>
    </source>
</evidence>
<evidence type="ECO:0000256" key="8">
    <source>
        <dbReference type="ARBA" id="ARBA00023235"/>
    </source>
</evidence>
<evidence type="ECO:0000259" key="10">
    <source>
        <dbReference type="Pfam" id="PF00697"/>
    </source>
</evidence>
<dbReference type="EMBL" id="WNZX01000010">
    <property type="protein sequence ID" value="MUG71734.1"/>
    <property type="molecule type" value="Genomic_DNA"/>
</dbReference>
<keyword evidence="12" id="KW-1185">Reference proteome</keyword>
<proteinExistence type="inferred from homology"/>
<dbReference type="Proteomes" id="UP000450917">
    <property type="component" value="Unassembled WGS sequence"/>
</dbReference>
<evidence type="ECO:0000256" key="3">
    <source>
        <dbReference type="ARBA" id="ARBA00012572"/>
    </source>
</evidence>
<protein>
    <recommendedName>
        <fullName evidence="4 9">N-(5'-phosphoribosyl)anthranilate isomerase</fullName>
        <shortName evidence="9">PRAI</shortName>
        <ecNumber evidence="3 9">5.3.1.24</ecNumber>
    </recommendedName>
</protein>
<dbReference type="GO" id="GO:0004640">
    <property type="term" value="F:phosphoribosylanthranilate isomerase activity"/>
    <property type="evidence" value="ECO:0007669"/>
    <property type="project" value="UniProtKB-UniRule"/>
</dbReference>
<comment type="catalytic activity">
    <reaction evidence="1 9">
        <text>N-(5-phospho-beta-D-ribosyl)anthranilate = 1-(2-carboxyphenylamino)-1-deoxy-D-ribulose 5-phosphate</text>
        <dbReference type="Rhea" id="RHEA:21540"/>
        <dbReference type="ChEBI" id="CHEBI:18277"/>
        <dbReference type="ChEBI" id="CHEBI:58613"/>
        <dbReference type="EC" id="5.3.1.24"/>
    </reaction>
</comment>
<comment type="pathway">
    <text evidence="2 9">Amino-acid biosynthesis; L-tryptophan biosynthesis; L-tryptophan from chorismate: step 3/5.</text>
</comment>
<evidence type="ECO:0000256" key="5">
    <source>
        <dbReference type="ARBA" id="ARBA00022605"/>
    </source>
</evidence>
<dbReference type="RefSeq" id="WP_141335479.1">
    <property type="nucleotide sequence ID" value="NZ_WNZX01000010.1"/>
</dbReference>
<evidence type="ECO:0000256" key="7">
    <source>
        <dbReference type="ARBA" id="ARBA00023141"/>
    </source>
</evidence>
<keyword evidence="6 9" id="KW-0822">Tryptophan biosynthesis</keyword>
<sequence>MALVKICGLQTPDLAAEVARLPVDYVGFVFARSKRQVSAAQAGAMIAAMREASPERRVKAAGVFVNPALEELDAVLREAPLDVLQLHGQETPDYCRTVKERYPGVEVIKAFSLPHEAAAAGDGPSGAGPDVSAIADRFNPYLGTIDGILLDTLDPLYGGGSGKTFAWHVIPSYLAWSREAGIPLLVAGGLRPDNVGSLLDAYHPDGVDVSSGVETDGAKDLMKIKTFVERVKSIV</sequence>
<evidence type="ECO:0000256" key="2">
    <source>
        <dbReference type="ARBA" id="ARBA00004664"/>
    </source>
</evidence>
<comment type="caution">
    <text evidence="11">The sequence shown here is derived from an EMBL/GenBank/DDBJ whole genome shotgun (WGS) entry which is preliminary data.</text>
</comment>
<dbReference type="Pfam" id="PF00697">
    <property type="entry name" value="PRAI"/>
    <property type="match status" value="1"/>
</dbReference>
<gene>
    <name evidence="9" type="primary">trpF</name>
    <name evidence="11" type="ORF">GNP93_13740</name>
</gene>
<dbReference type="InterPro" id="IPR011060">
    <property type="entry name" value="RibuloseP-bd_barrel"/>
</dbReference>
<evidence type="ECO:0000256" key="1">
    <source>
        <dbReference type="ARBA" id="ARBA00001164"/>
    </source>
</evidence>
<evidence type="ECO:0000256" key="4">
    <source>
        <dbReference type="ARBA" id="ARBA00022272"/>
    </source>
</evidence>
<dbReference type="InterPro" id="IPR001240">
    <property type="entry name" value="PRAI_dom"/>
</dbReference>
<dbReference type="GO" id="GO:0000162">
    <property type="term" value="P:L-tryptophan biosynthetic process"/>
    <property type="evidence" value="ECO:0007669"/>
    <property type="project" value="UniProtKB-UniRule"/>
</dbReference>
<name>A0A7X2ZBG2_9BACL</name>
<dbReference type="SUPFAM" id="SSF51366">
    <property type="entry name" value="Ribulose-phoshate binding barrel"/>
    <property type="match status" value="1"/>
</dbReference>
<feature type="domain" description="N-(5'phosphoribosyl) anthranilate isomerase (PRAI)" evidence="10">
    <location>
        <begin position="4"/>
        <end position="229"/>
    </location>
</feature>
<dbReference type="HAMAP" id="MF_00135">
    <property type="entry name" value="PRAI"/>
    <property type="match status" value="1"/>
</dbReference>
<dbReference type="PANTHER" id="PTHR42894:SF1">
    <property type="entry name" value="N-(5'-PHOSPHORIBOSYL)ANTHRANILATE ISOMERASE"/>
    <property type="match status" value="1"/>
</dbReference>
<dbReference type="AlphaFoldDB" id="A0A7X2ZBG2"/>
<keyword evidence="8 9" id="KW-0413">Isomerase</keyword>
<dbReference type="PANTHER" id="PTHR42894">
    <property type="entry name" value="N-(5'-PHOSPHORIBOSYL)ANTHRANILATE ISOMERASE"/>
    <property type="match status" value="1"/>
</dbReference>
<evidence type="ECO:0000256" key="6">
    <source>
        <dbReference type="ARBA" id="ARBA00022822"/>
    </source>
</evidence>
<dbReference type="InterPro" id="IPR013785">
    <property type="entry name" value="Aldolase_TIM"/>
</dbReference>
<keyword evidence="5 9" id="KW-0028">Amino-acid biosynthesis</keyword>